<dbReference type="Gene3D" id="2.60.120.200">
    <property type="match status" value="1"/>
</dbReference>
<feature type="chain" id="PRO_5024346900" evidence="3">
    <location>
        <begin position="29"/>
        <end position="190"/>
    </location>
</feature>
<dbReference type="AlphaFoldDB" id="A0A0P0X0B5"/>
<dbReference type="GO" id="GO:0005975">
    <property type="term" value="P:carbohydrate metabolic process"/>
    <property type="evidence" value="ECO:0007669"/>
    <property type="project" value="InterPro"/>
</dbReference>
<dbReference type="Gramene" id="Os06t0696500-01">
    <property type="protein sequence ID" value="Os06t0696500-01"/>
    <property type="gene ID" value="Os06g0696500"/>
</dbReference>
<protein>
    <submittedName>
        <fullName evidence="5">Os06g0696500 protein</fullName>
    </submittedName>
</protein>
<evidence type="ECO:0000256" key="2">
    <source>
        <dbReference type="ARBA" id="ARBA00023295"/>
    </source>
</evidence>
<evidence type="ECO:0000259" key="4">
    <source>
        <dbReference type="Pfam" id="PF00722"/>
    </source>
</evidence>
<name>A0A0P0X0B5_ORYSJ</name>
<keyword evidence="1" id="KW-0378">Hydrolase</keyword>
<gene>
    <name evidence="5" type="ordered locus">Os06g0696500</name>
</gene>
<sequence length="190" mass="21235">MRGGASLRLRWPAALVAVVAAAVTAAAAAGHGDHNFHRDFDAVWGKGNARFRDGGRMVELTLDEQTGARLQSKERFLFGRFDLEIKLVRGESAGTITSFYVSWGSLLIDLGLICSIFPPSLCEILRIVHPVKVARIVSSRRQRNTRGIPRVDTCHSWDELYFMGQKIIRRRLSSQINKFGPRLADGMVER</sequence>
<feature type="domain" description="GH16" evidence="4">
    <location>
        <begin position="37"/>
        <end position="102"/>
    </location>
</feature>
<dbReference type="GO" id="GO:0004553">
    <property type="term" value="F:hydrolase activity, hydrolyzing O-glycosyl compounds"/>
    <property type="evidence" value="ECO:0007669"/>
    <property type="project" value="InterPro"/>
</dbReference>
<dbReference type="EMBL" id="AP008212">
    <property type="protein sequence ID" value="BAF20370.2"/>
    <property type="molecule type" value="Genomic_DNA"/>
</dbReference>
<organism evidence="5 6">
    <name type="scientific">Oryza sativa subsp. japonica</name>
    <name type="common">Rice</name>
    <dbReference type="NCBI Taxonomy" id="39947"/>
    <lineage>
        <taxon>Eukaryota</taxon>
        <taxon>Viridiplantae</taxon>
        <taxon>Streptophyta</taxon>
        <taxon>Embryophyta</taxon>
        <taxon>Tracheophyta</taxon>
        <taxon>Spermatophyta</taxon>
        <taxon>Magnoliopsida</taxon>
        <taxon>Liliopsida</taxon>
        <taxon>Poales</taxon>
        <taxon>Poaceae</taxon>
        <taxon>BOP clade</taxon>
        <taxon>Oryzoideae</taxon>
        <taxon>Oryzeae</taxon>
        <taxon>Oryzinae</taxon>
        <taxon>Oryza</taxon>
        <taxon>Oryza sativa</taxon>
    </lineage>
</organism>
<evidence type="ECO:0000313" key="6">
    <source>
        <dbReference type="Proteomes" id="UP000000763"/>
    </source>
</evidence>
<dbReference type="SUPFAM" id="SSF49899">
    <property type="entry name" value="Concanavalin A-like lectins/glucanases"/>
    <property type="match status" value="1"/>
</dbReference>
<dbReference type="PANTHER" id="PTHR31062">
    <property type="entry name" value="XYLOGLUCAN ENDOTRANSGLUCOSYLASE/HYDROLASE PROTEIN 8-RELATED"/>
    <property type="match status" value="1"/>
</dbReference>
<dbReference type="Pfam" id="PF00722">
    <property type="entry name" value="Glyco_hydro_16"/>
    <property type="match status" value="1"/>
</dbReference>
<proteinExistence type="predicted"/>
<dbReference type="InterPro" id="IPR044791">
    <property type="entry name" value="Beta-glucanase/XTH"/>
</dbReference>
<evidence type="ECO:0000313" key="5">
    <source>
        <dbReference type="EMBL" id="BAF20370.2"/>
    </source>
</evidence>
<dbReference type="KEGG" id="dosa:Os06g0696500"/>
<dbReference type="InterPro" id="IPR013320">
    <property type="entry name" value="ConA-like_dom_sf"/>
</dbReference>
<dbReference type="Proteomes" id="UP000000763">
    <property type="component" value="Chromosome 6"/>
</dbReference>
<dbReference type="SMR" id="A0A0P0X0B5"/>
<keyword evidence="3" id="KW-0732">Signal</keyword>
<evidence type="ECO:0000256" key="1">
    <source>
        <dbReference type="ARBA" id="ARBA00022801"/>
    </source>
</evidence>
<reference evidence="5 6" key="1">
    <citation type="journal article" date="2005" name="Nature">
        <title>The map-based sequence of the rice genome.</title>
        <authorList>
            <consortium name="International rice genome sequencing project (IRGSP)"/>
            <person name="Matsumoto T."/>
            <person name="Wu J."/>
            <person name="Kanamori H."/>
            <person name="Katayose Y."/>
            <person name="Fujisawa M."/>
            <person name="Namiki N."/>
            <person name="Mizuno H."/>
            <person name="Yamamoto K."/>
            <person name="Antonio B.A."/>
            <person name="Baba T."/>
            <person name="Sakata K."/>
            <person name="Nagamura Y."/>
            <person name="Aoki H."/>
            <person name="Arikawa K."/>
            <person name="Arita K."/>
            <person name="Bito T."/>
            <person name="Chiden Y."/>
            <person name="Fujitsuka N."/>
            <person name="Fukunaka R."/>
            <person name="Hamada M."/>
            <person name="Harada C."/>
            <person name="Hayashi A."/>
            <person name="Hijishita S."/>
            <person name="Honda M."/>
            <person name="Hosokawa S."/>
            <person name="Ichikawa Y."/>
            <person name="Idonuma A."/>
            <person name="Iijima M."/>
            <person name="Ikeda M."/>
            <person name="Ikeno M."/>
            <person name="Ito K."/>
            <person name="Ito S."/>
            <person name="Ito T."/>
            <person name="Ito Y."/>
            <person name="Ito Y."/>
            <person name="Iwabuchi A."/>
            <person name="Kamiya K."/>
            <person name="Karasawa W."/>
            <person name="Kurita K."/>
            <person name="Katagiri S."/>
            <person name="Kikuta A."/>
            <person name="Kobayashi H."/>
            <person name="Kobayashi N."/>
            <person name="Machita K."/>
            <person name="Maehara T."/>
            <person name="Masukawa M."/>
            <person name="Mizubayashi T."/>
            <person name="Mukai Y."/>
            <person name="Nagasaki H."/>
            <person name="Nagata Y."/>
            <person name="Naito S."/>
            <person name="Nakashima M."/>
            <person name="Nakama Y."/>
            <person name="Nakamichi Y."/>
            <person name="Nakamura M."/>
            <person name="Meguro A."/>
            <person name="Negishi M."/>
            <person name="Ohta I."/>
            <person name="Ohta T."/>
            <person name="Okamoto M."/>
            <person name="Ono N."/>
            <person name="Saji S."/>
            <person name="Sakaguchi M."/>
            <person name="Sakai K."/>
            <person name="Shibata M."/>
            <person name="Shimokawa T."/>
            <person name="Song J."/>
            <person name="Takazaki Y."/>
            <person name="Terasawa K."/>
            <person name="Tsugane M."/>
            <person name="Tsuji K."/>
            <person name="Ueda S."/>
            <person name="Waki K."/>
            <person name="Yamagata H."/>
            <person name="Yamamoto M."/>
            <person name="Yamamoto S."/>
            <person name="Yamane H."/>
            <person name="Yoshiki S."/>
            <person name="Yoshihara R."/>
            <person name="Yukawa K."/>
            <person name="Zhong H."/>
            <person name="Yano M."/>
            <person name="Yuan Q."/>
            <person name="Ouyang S."/>
            <person name="Liu J."/>
            <person name="Jones K.M."/>
            <person name="Gansberger K."/>
            <person name="Moffat K."/>
            <person name="Hill J."/>
            <person name="Bera J."/>
            <person name="Fadrosh D."/>
            <person name="Jin S."/>
            <person name="Johri S."/>
            <person name="Kim M."/>
            <person name="Overton L."/>
            <person name="Reardon M."/>
            <person name="Tsitrin T."/>
            <person name="Vuong H."/>
            <person name="Weaver B."/>
            <person name="Ciecko A."/>
            <person name="Tallon L."/>
            <person name="Jackson J."/>
            <person name="Pai G."/>
            <person name="Aken S.V."/>
            <person name="Utterback T."/>
            <person name="Reidmuller S."/>
            <person name="Feldblyum T."/>
            <person name="Hsiao J."/>
            <person name="Zismann V."/>
            <person name="Iobst S."/>
            <person name="de Vazeille A.R."/>
            <person name="Buell C.R."/>
            <person name="Ying K."/>
            <person name="Li Y."/>
            <person name="Lu T."/>
            <person name="Huang Y."/>
            <person name="Zhao Q."/>
            <person name="Feng Q."/>
            <person name="Zhang L."/>
            <person name="Zhu J."/>
            <person name="Weng Q."/>
            <person name="Mu J."/>
            <person name="Lu Y."/>
            <person name="Fan D."/>
            <person name="Liu Y."/>
            <person name="Guan J."/>
            <person name="Zhang Y."/>
            <person name="Yu S."/>
            <person name="Liu X."/>
            <person name="Zhang Y."/>
            <person name="Hong G."/>
            <person name="Han B."/>
            <person name="Choisne N."/>
            <person name="Demange N."/>
            <person name="Orjeda G."/>
            <person name="Samain S."/>
            <person name="Cattolico L."/>
            <person name="Pelletier E."/>
            <person name="Couloux A."/>
            <person name="Segurens B."/>
            <person name="Wincker P."/>
            <person name="D'Hont A."/>
            <person name="Scarpelli C."/>
            <person name="Weissenbach J."/>
            <person name="Salanoubat M."/>
            <person name="Quetier F."/>
            <person name="Yu Y."/>
            <person name="Kim H.R."/>
            <person name="Rambo T."/>
            <person name="Currie J."/>
            <person name="Collura K."/>
            <person name="Luo M."/>
            <person name="Yang T."/>
            <person name="Ammiraju J.S.S."/>
            <person name="Engler F."/>
            <person name="Soderlund C."/>
            <person name="Wing R.A."/>
            <person name="Palmer L.E."/>
            <person name="de la Bastide M."/>
            <person name="Spiegel L."/>
            <person name="Nascimento L."/>
            <person name="Zutavern T."/>
            <person name="O'Shaughnessy A."/>
            <person name="Dike S."/>
            <person name="Dedhia N."/>
            <person name="Preston R."/>
            <person name="Balija V."/>
            <person name="McCombie W.R."/>
            <person name="Chow T."/>
            <person name="Chen H."/>
            <person name="Chung M."/>
            <person name="Chen C."/>
            <person name="Shaw J."/>
            <person name="Wu H."/>
            <person name="Hsiao K."/>
            <person name="Chao Y."/>
            <person name="Chu M."/>
            <person name="Cheng C."/>
            <person name="Hour A."/>
            <person name="Lee P."/>
            <person name="Lin S."/>
            <person name="Lin Y."/>
            <person name="Liou J."/>
            <person name="Liu S."/>
            <person name="Hsing Y."/>
            <person name="Raghuvanshi S."/>
            <person name="Mohanty A."/>
            <person name="Bharti A.K."/>
            <person name="Gaur A."/>
            <person name="Gupta V."/>
            <person name="Kumar D."/>
            <person name="Ravi V."/>
            <person name="Vij S."/>
            <person name="Kapur A."/>
            <person name="Khurana P."/>
            <person name="Khurana P."/>
            <person name="Khurana J.P."/>
            <person name="Tyagi A.K."/>
            <person name="Gaikwad K."/>
            <person name="Singh A."/>
            <person name="Dalal V."/>
            <person name="Srivastava S."/>
            <person name="Dixit A."/>
            <person name="Pal A.K."/>
            <person name="Ghazi I.A."/>
            <person name="Yadav M."/>
            <person name="Pandit A."/>
            <person name="Bhargava A."/>
            <person name="Sureshbabu K."/>
            <person name="Batra K."/>
            <person name="Sharma T.R."/>
            <person name="Mohapatra T."/>
            <person name="Singh N.K."/>
            <person name="Messing J."/>
            <person name="Nelson A.B."/>
            <person name="Fuks G."/>
            <person name="Kavchok S."/>
            <person name="Keizer G."/>
            <person name="Linton E."/>
            <person name="Llaca V."/>
            <person name="Song R."/>
            <person name="Tanyolac B."/>
            <person name="Young S."/>
            <person name="Ho-Il K."/>
            <person name="Hahn J.H."/>
            <person name="Sangsakoo G."/>
            <person name="Vanavichit A."/>
            <person name="de Mattos Luiz.A.T."/>
            <person name="Zimmer P.D."/>
            <person name="Malone G."/>
            <person name="Dellagostin O."/>
            <person name="de Oliveira A.C."/>
            <person name="Bevan M."/>
            <person name="Bancroft I."/>
            <person name="Minx P."/>
            <person name="Cordum H."/>
            <person name="Wilson R."/>
            <person name="Cheng Z."/>
            <person name="Jin W."/>
            <person name="Jiang J."/>
            <person name="Leong S.A."/>
            <person name="Iwama H."/>
            <person name="Gojobori T."/>
            <person name="Itoh T."/>
            <person name="Niimura Y."/>
            <person name="Fujii Y."/>
            <person name="Habara T."/>
            <person name="Sakai H."/>
            <person name="Sato Y."/>
            <person name="Wilson G."/>
            <person name="Kumar K."/>
            <person name="McCouch S."/>
            <person name="Juretic N."/>
            <person name="Hoen D."/>
            <person name="Wright S."/>
            <person name="Bruskiewich R."/>
            <person name="Bureau T."/>
            <person name="Miyao A."/>
            <person name="Hirochika H."/>
            <person name="Nishikawa T."/>
            <person name="Kadowaki K."/>
            <person name="Sugiura M."/>
            <person name="Burr B."/>
            <person name="Sasaki T."/>
        </authorList>
    </citation>
    <scope>NUCLEOTIDE SEQUENCE [LARGE SCALE GENOMIC DNA]</scope>
    <source>
        <strain evidence="6">cv. Nipponbare</strain>
    </source>
</reference>
<keyword evidence="2" id="KW-0326">Glycosidase</keyword>
<feature type="signal peptide" evidence="3">
    <location>
        <begin position="1"/>
        <end position="28"/>
    </location>
</feature>
<evidence type="ECO:0000256" key="3">
    <source>
        <dbReference type="SAM" id="SignalP"/>
    </source>
</evidence>
<reference evidence="6" key="2">
    <citation type="journal article" date="2008" name="Nucleic Acids Res.">
        <title>The rice annotation project database (RAP-DB): 2008 update.</title>
        <authorList>
            <consortium name="The rice annotation project (RAP)"/>
        </authorList>
    </citation>
    <scope>GENOME REANNOTATION</scope>
    <source>
        <strain evidence="6">cv. Nipponbare</strain>
    </source>
</reference>
<accession>A0A0P0X0B5</accession>
<dbReference type="InterPro" id="IPR000757">
    <property type="entry name" value="Beta-glucanase-like"/>
</dbReference>